<dbReference type="Proteomes" id="UP000019402">
    <property type="component" value="Unassembled WGS sequence"/>
</dbReference>
<dbReference type="eggNOG" id="COG4928">
    <property type="taxonomic scope" value="Bacteria"/>
</dbReference>
<feature type="transmembrane region" description="Helical" evidence="1">
    <location>
        <begin position="104"/>
        <end position="124"/>
    </location>
</feature>
<dbReference type="InterPro" id="IPR027417">
    <property type="entry name" value="P-loop_NTPase"/>
</dbReference>
<proteinExistence type="predicted"/>
<dbReference type="OrthoDB" id="88903at2"/>
<keyword evidence="4" id="KW-1185">Reference proteome</keyword>
<evidence type="ECO:0000256" key="1">
    <source>
        <dbReference type="SAM" id="Phobius"/>
    </source>
</evidence>
<keyword evidence="1" id="KW-0812">Transmembrane</keyword>
<accession>W7YCX1</accession>
<dbReference type="SUPFAM" id="SSF52540">
    <property type="entry name" value="P-loop containing nucleoside triphosphate hydrolases"/>
    <property type="match status" value="1"/>
</dbReference>
<gene>
    <name evidence="3" type="ORF">JCM21142_104058</name>
</gene>
<feature type="transmembrane region" description="Helical" evidence="1">
    <location>
        <begin position="45"/>
        <end position="64"/>
    </location>
</feature>
<dbReference type="Pfam" id="PF07693">
    <property type="entry name" value="KAP_NTPase"/>
    <property type="match status" value="1"/>
</dbReference>
<dbReference type="RefSeq" id="WP_027470934.1">
    <property type="nucleotide sequence ID" value="NZ_BAMD01000079.1"/>
</dbReference>
<evidence type="ECO:0000259" key="2">
    <source>
        <dbReference type="Pfam" id="PF07693"/>
    </source>
</evidence>
<organism evidence="3 4">
    <name type="scientific">Saccharicrinis fermentans DSM 9555 = JCM 21142</name>
    <dbReference type="NCBI Taxonomy" id="869213"/>
    <lineage>
        <taxon>Bacteria</taxon>
        <taxon>Pseudomonadati</taxon>
        <taxon>Bacteroidota</taxon>
        <taxon>Bacteroidia</taxon>
        <taxon>Marinilabiliales</taxon>
        <taxon>Marinilabiliaceae</taxon>
        <taxon>Saccharicrinis</taxon>
    </lineage>
</organism>
<keyword evidence="1" id="KW-0472">Membrane</keyword>
<reference evidence="3 4" key="1">
    <citation type="journal article" date="2014" name="Genome Announc.">
        <title>Draft Genome Sequence of Cytophaga fermentans JCM 21142T, a Facultative Anaerobe Isolated from Marine Mud.</title>
        <authorList>
            <person name="Starns D."/>
            <person name="Oshima K."/>
            <person name="Suda W."/>
            <person name="Iino T."/>
            <person name="Yuki M."/>
            <person name="Inoue J."/>
            <person name="Kitamura K."/>
            <person name="Iida T."/>
            <person name="Darby A."/>
            <person name="Hattori M."/>
            <person name="Ohkuma M."/>
        </authorList>
    </citation>
    <scope>NUCLEOTIDE SEQUENCE [LARGE SCALE GENOMIC DNA]</scope>
    <source>
        <strain evidence="3 4">JCM 21142</strain>
    </source>
</reference>
<dbReference type="STRING" id="869213.GCA_000517085_01007"/>
<name>W7YCX1_9BACT</name>
<dbReference type="InterPro" id="IPR011646">
    <property type="entry name" value="KAP_P-loop"/>
</dbReference>
<feature type="transmembrane region" description="Helical" evidence="1">
    <location>
        <begin position="76"/>
        <end position="92"/>
    </location>
</feature>
<evidence type="ECO:0000313" key="3">
    <source>
        <dbReference type="EMBL" id="GAF05328.1"/>
    </source>
</evidence>
<protein>
    <submittedName>
        <fullName evidence="3">Putative P-loop ATPase</fullName>
    </submittedName>
</protein>
<dbReference type="Gene3D" id="3.40.50.300">
    <property type="entry name" value="P-loop containing nucleotide triphosphate hydrolases"/>
    <property type="match status" value="1"/>
</dbReference>
<dbReference type="EMBL" id="BAMD01000079">
    <property type="protein sequence ID" value="GAF05328.1"/>
    <property type="molecule type" value="Genomic_DNA"/>
</dbReference>
<comment type="caution">
    <text evidence="3">The sequence shown here is derived from an EMBL/GenBank/DDBJ whole genome shotgun (WGS) entry which is preliminary data.</text>
</comment>
<keyword evidence="1" id="KW-1133">Transmembrane helix</keyword>
<feature type="domain" description="KAP NTPase" evidence="2">
    <location>
        <begin position="160"/>
        <end position="424"/>
    </location>
</feature>
<dbReference type="AlphaFoldDB" id="W7YCX1"/>
<evidence type="ECO:0000313" key="4">
    <source>
        <dbReference type="Proteomes" id="UP000019402"/>
    </source>
</evidence>
<sequence length="830" mass="98522">MNRYIKRLCELIVLTVIVINFDKVIQVVLNKTIVKFWDIYLNTNFILEYFVILCAAVCIIRLIVKLYKGYVVNGSLARFVIYLALVYGYYSFYSDAYVFNHFDFCNNVFLLDIILVVGFYFLALQGYREYRLLLVTADEFNESRDIPLISGEFDTLNRKPQAQSLARDIHHIGYYNVGIVGAWGEGKTSFVNMVLDELKNLDNVVTVRFNPWQSKSPEQISKDYFRTLKICLKPFSGEVYPELNKYLDILLNTEKNVVTKLTRQLSSVITLEQQKEKFVNEALKRINKKIVVFIDDIDRLDSNEVIEVFKLIRNTADFTSVTYIGAYDRNYLINSISKINGYKPEEYLAKIFQSEYVLAQYDEFSRVIFFIESLMKRFKEGSDEYRLIEEKKGELIQNRSKWNWFIRLITNMRDVKRMVDSFSYAFPKVWADVDFYDLVNLYCIRTKHFSLYEILKSKKIVKVMSDGVHVFDSNLIEEKKIEIPGEVDKLLSVLLPKQETNSFSLFHNDESSSLSLAKNFERYFSPDYYKKMPRATFLKYKNYSNKKLKEEFAEWYIKGYLSKIYSYLQIETIDELRDVQEYKNYIQLWTLTIAKASGYNYKPYFDLLIYNECQSVANRFFVNNLIALKIFWEEQLKSIIDHNCLGTIYYSLIVGYDRDPDYRILFSKKELQRQILKKLKASIKEITCEEENTKEVFNKINALYYGCLDYINKTNDHVMFLGEANRVMKDYILTFPKQYLEHYIRPKVVPDDGISRDGDPFTEQIFGDPNMKYRDYFAYKKGAYDIICFLVRRSKNDFSLLEEFMRKYSTNKYQVIRFEKYPKQNFSNLT</sequence>